<reference evidence="2 3" key="1">
    <citation type="submission" date="2024-10" db="EMBL/GenBank/DDBJ databases">
        <title>Updated reference genomes for cyclostephanoid diatoms.</title>
        <authorList>
            <person name="Roberts W.R."/>
            <person name="Alverson A.J."/>
        </authorList>
    </citation>
    <scope>NUCLEOTIDE SEQUENCE [LARGE SCALE GENOMIC DNA]</scope>
    <source>
        <strain evidence="2 3">AJA228-03</strain>
    </source>
</reference>
<dbReference type="AlphaFoldDB" id="A0ABD3SQY2"/>
<dbReference type="EMBL" id="JALLPB020000017">
    <property type="protein sequence ID" value="KAL3826657.1"/>
    <property type="molecule type" value="Genomic_DNA"/>
</dbReference>
<comment type="caution">
    <text evidence="2">The sequence shown here is derived from an EMBL/GenBank/DDBJ whole genome shotgun (WGS) entry which is preliminary data.</text>
</comment>
<dbReference type="PANTHER" id="PTHR46732">
    <property type="entry name" value="ATP-DEPENDENT PROTEASE LA (LON) DOMAIN PROTEIN"/>
    <property type="match status" value="1"/>
</dbReference>
<gene>
    <name evidence="2" type="ORF">ACHAXA_009098</name>
</gene>
<evidence type="ECO:0000313" key="3">
    <source>
        <dbReference type="Proteomes" id="UP001530377"/>
    </source>
</evidence>
<feature type="region of interest" description="Disordered" evidence="1">
    <location>
        <begin position="237"/>
        <end position="271"/>
    </location>
</feature>
<protein>
    <submittedName>
        <fullName evidence="2">Uncharacterized protein</fullName>
    </submittedName>
</protein>
<dbReference type="Proteomes" id="UP001530377">
    <property type="component" value="Unassembled WGS sequence"/>
</dbReference>
<evidence type="ECO:0000256" key="1">
    <source>
        <dbReference type="SAM" id="MobiDB-lite"/>
    </source>
</evidence>
<dbReference type="Gene3D" id="2.30.130.40">
    <property type="entry name" value="LON domain-like"/>
    <property type="match status" value="1"/>
</dbReference>
<dbReference type="PANTHER" id="PTHR46732:SF8">
    <property type="entry name" value="ATP-DEPENDENT PROTEASE LA (LON) DOMAIN PROTEIN"/>
    <property type="match status" value="1"/>
</dbReference>
<dbReference type="SUPFAM" id="SSF88697">
    <property type="entry name" value="PUA domain-like"/>
    <property type="match status" value="1"/>
</dbReference>
<keyword evidence="3" id="KW-1185">Reference proteome</keyword>
<proteinExistence type="predicted"/>
<accession>A0ABD3SQY2</accession>
<dbReference type="InterPro" id="IPR015947">
    <property type="entry name" value="PUA-like_sf"/>
</dbReference>
<feature type="compositionally biased region" description="Basic and acidic residues" evidence="1">
    <location>
        <begin position="237"/>
        <end position="247"/>
    </location>
</feature>
<dbReference type="InterPro" id="IPR046336">
    <property type="entry name" value="Lon_prtase_N_sf"/>
</dbReference>
<name>A0ABD3SQY2_9STRA</name>
<organism evidence="2 3">
    <name type="scientific">Cyclostephanos tholiformis</name>
    <dbReference type="NCBI Taxonomy" id="382380"/>
    <lineage>
        <taxon>Eukaryota</taxon>
        <taxon>Sar</taxon>
        <taxon>Stramenopiles</taxon>
        <taxon>Ochrophyta</taxon>
        <taxon>Bacillariophyta</taxon>
        <taxon>Coscinodiscophyceae</taxon>
        <taxon>Thalassiosirophycidae</taxon>
        <taxon>Stephanodiscales</taxon>
        <taxon>Stephanodiscaceae</taxon>
        <taxon>Cyclostephanos</taxon>
    </lineage>
</organism>
<evidence type="ECO:0000313" key="2">
    <source>
        <dbReference type="EMBL" id="KAL3826657.1"/>
    </source>
</evidence>
<sequence length="414" mass="45946">MEITMKLLSTAILIHRSEAFLPPAPSFVRTRLYGISEWRDQALESRYTLDSYRQNDASGSPSPTPTTIPILPFPFSDVLLQGQRTQLNLYERRFHELFQDAMENHCGMVGMGLLAGNGMITTLPLCEVESFSRFGADENWIDKGNGMGNGSIFVTIRAVGRAKIVESDLIQEGPYMKARVVELVDEDVSLGSGLKEKSNGALKGESSPLEVASLIAANIEMLLLSLASMEHKLKMAEERKGEEKKEPTIASGEIPKSTGGETDARDNDDEVMNRRIDDAFYDNEDDDDDDENETDEITDRMTQFYQAFESAKEADTFGYIVQSSYAPDNLSKSTKPKQTIRNSKDLAAISWASFCTGEKNNLQRDVIKIQALDTTDVLQRLQLAAAMLREEKKKWKAKLALAGITDSGNLEAGD</sequence>